<evidence type="ECO:0000313" key="7">
    <source>
        <dbReference type="Proteomes" id="UP000588647"/>
    </source>
</evidence>
<evidence type="ECO:0000256" key="1">
    <source>
        <dbReference type="ARBA" id="ARBA00009437"/>
    </source>
</evidence>
<dbReference type="GO" id="GO:0003700">
    <property type="term" value="F:DNA-binding transcription factor activity"/>
    <property type="evidence" value="ECO:0007669"/>
    <property type="project" value="InterPro"/>
</dbReference>
<gene>
    <name evidence="6" type="ORF">GGR03_004672</name>
</gene>
<dbReference type="Pfam" id="PF00126">
    <property type="entry name" value="HTH_1"/>
    <property type="match status" value="1"/>
</dbReference>
<dbReference type="AlphaFoldDB" id="A0A7W6MRZ2"/>
<dbReference type="Proteomes" id="UP000588647">
    <property type="component" value="Unassembled WGS sequence"/>
</dbReference>
<dbReference type="InterPro" id="IPR005119">
    <property type="entry name" value="LysR_subst-bd"/>
</dbReference>
<reference evidence="6 7" key="1">
    <citation type="submission" date="2020-08" db="EMBL/GenBank/DDBJ databases">
        <title>Genomic Encyclopedia of Type Strains, Phase IV (KMG-IV): sequencing the most valuable type-strain genomes for metagenomic binning, comparative biology and taxonomic classification.</title>
        <authorList>
            <person name="Goeker M."/>
        </authorList>
    </citation>
    <scope>NUCLEOTIDE SEQUENCE [LARGE SCALE GENOMIC DNA]</scope>
    <source>
        <strain evidence="6 7">DSM 103570</strain>
    </source>
</reference>
<dbReference type="RefSeq" id="WP_183211179.1">
    <property type="nucleotide sequence ID" value="NZ_JAAAMM010000007.1"/>
</dbReference>
<comment type="similarity">
    <text evidence="1">Belongs to the LysR transcriptional regulatory family.</text>
</comment>
<dbReference type="PANTHER" id="PTHR30126:SF91">
    <property type="entry name" value="LYSR FAMILY TRANSCRIPTIONAL REGULATOR"/>
    <property type="match status" value="1"/>
</dbReference>
<keyword evidence="4" id="KW-0804">Transcription</keyword>
<dbReference type="GO" id="GO:0000976">
    <property type="term" value="F:transcription cis-regulatory region binding"/>
    <property type="evidence" value="ECO:0007669"/>
    <property type="project" value="TreeGrafter"/>
</dbReference>
<evidence type="ECO:0000256" key="4">
    <source>
        <dbReference type="ARBA" id="ARBA00023163"/>
    </source>
</evidence>
<dbReference type="InterPro" id="IPR036390">
    <property type="entry name" value="WH_DNA-bd_sf"/>
</dbReference>
<feature type="domain" description="HTH lysR-type" evidence="5">
    <location>
        <begin position="5"/>
        <end position="62"/>
    </location>
</feature>
<evidence type="ECO:0000259" key="5">
    <source>
        <dbReference type="PROSITE" id="PS50931"/>
    </source>
</evidence>
<evidence type="ECO:0000256" key="3">
    <source>
        <dbReference type="ARBA" id="ARBA00023125"/>
    </source>
</evidence>
<keyword evidence="2" id="KW-0805">Transcription regulation</keyword>
<proteinExistence type="inferred from homology"/>
<dbReference type="InterPro" id="IPR000847">
    <property type="entry name" value="LysR_HTH_N"/>
</dbReference>
<accession>A0A7W6MRZ2</accession>
<dbReference type="SUPFAM" id="SSF53850">
    <property type="entry name" value="Periplasmic binding protein-like II"/>
    <property type="match status" value="1"/>
</dbReference>
<dbReference type="SUPFAM" id="SSF46785">
    <property type="entry name" value="Winged helix' DNA-binding domain"/>
    <property type="match status" value="1"/>
</dbReference>
<comment type="caution">
    <text evidence="6">The sequence shown here is derived from an EMBL/GenBank/DDBJ whole genome shotgun (WGS) entry which is preliminary data.</text>
</comment>
<organism evidence="6 7">
    <name type="scientific">Aurantimonas endophytica</name>
    <dbReference type="NCBI Taxonomy" id="1522175"/>
    <lineage>
        <taxon>Bacteria</taxon>
        <taxon>Pseudomonadati</taxon>
        <taxon>Pseudomonadota</taxon>
        <taxon>Alphaproteobacteria</taxon>
        <taxon>Hyphomicrobiales</taxon>
        <taxon>Aurantimonadaceae</taxon>
        <taxon>Aurantimonas</taxon>
    </lineage>
</organism>
<dbReference type="PANTHER" id="PTHR30126">
    <property type="entry name" value="HTH-TYPE TRANSCRIPTIONAL REGULATOR"/>
    <property type="match status" value="1"/>
</dbReference>
<protein>
    <submittedName>
        <fullName evidence="6">DNA-binding transcriptional LysR family regulator</fullName>
    </submittedName>
</protein>
<dbReference type="Pfam" id="PF03466">
    <property type="entry name" value="LysR_substrate"/>
    <property type="match status" value="1"/>
</dbReference>
<keyword evidence="7" id="KW-1185">Reference proteome</keyword>
<sequence length="296" mass="31613">MLDPVSLDQIRTFLAAVEEGSFSAAGRRLGRAQSVVSQTLANLEGQLGIRLFERTGHKPLLTAEGRALLGEARKVSATMDLFKAKARGLAEGLEPELSVTVDVMFPIDHLTVAVGAFPERFPDTPLRLHVEALGAVIEPVLEGRCSFAIMGSLPEAPTGMATERISGVEMVVVVSPLHPLSAHSGQASAELLAEHVQLVLTDRSKLTAGREFGVASARTWRLADLGAKHAFLRAGLGWGAMPHHVVEADLANGQLVELTLDRFGPGSYVMIMSAAYMADMPPGPAGRWLIERLKDG</sequence>
<dbReference type="Gene3D" id="3.40.190.290">
    <property type="match status" value="1"/>
</dbReference>
<dbReference type="FunFam" id="1.10.10.10:FF:000001">
    <property type="entry name" value="LysR family transcriptional regulator"/>
    <property type="match status" value="1"/>
</dbReference>
<dbReference type="Gene3D" id="1.10.10.10">
    <property type="entry name" value="Winged helix-like DNA-binding domain superfamily/Winged helix DNA-binding domain"/>
    <property type="match status" value="1"/>
</dbReference>
<evidence type="ECO:0000256" key="2">
    <source>
        <dbReference type="ARBA" id="ARBA00023015"/>
    </source>
</evidence>
<evidence type="ECO:0000313" key="6">
    <source>
        <dbReference type="EMBL" id="MBB4005570.1"/>
    </source>
</evidence>
<dbReference type="EMBL" id="JACIEM010000007">
    <property type="protein sequence ID" value="MBB4005570.1"/>
    <property type="molecule type" value="Genomic_DNA"/>
</dbReference>
<dbReference type="PROSITE" id="PS50931">
    <property type="entry name" value="HTH_LYSR"/>
    <property type="match status" value="1"/>
</dbReference>
<keyword evidence="3 6" id="KW-0238">DNA-binding</keyword>
<name>A0A7W6MRZ2_9HYPH</name>
<dbReference type="InterPro" id="IPR036388">
    <property type="entry name" value="WH-like_DNA-bd_sf"/>
</dbReference>
<dbReference type="PRINTS" id="PR00039">
    <property type="entry name" value="HTHLYSR"/>
</dbReference>